<dbReference type="EMBL" id="UZAU01000360">
    <property type="status" value="NOT_ANNOTATED_CDS"/>
    <property type="molecule type" value="Genomic_DNA"/>
</dbReference>
<organism evidence="1 2">
    <name type="scientific">Cannabis sativa</name>
    <name type="common">Hemp</name>
    <name type="synonym">Marijuana</name>
    <dbReference type="NCBI Taxonomy" id="3483"/>
    <lineage>
        <taxon>Eukaryota</taxon>
        <taxon>Viridiplantae</taxon>
        <taxon>Streptophyta</taxon>
        <taxon>Embryophyta</taxon>
        <taxon>Tracheophyta</taxon>
        <taxon>Spermatophyta</taxon>
        <taxon>Magnoliopsida</taxon>
        <taxon>eudicotyledons</taxon>
        <taxon>Gunneridae</taxon>
        <taxon>Pentapetalae</taxon>
        <taxon>rosids</taxon>
        <taxon>fabids</taxon>
        <taxon>Rosales</taxon>
        <taxon>Cannabaceae</taxon>
        <taxon>Cannabis</taxon>
    </lineage>
</organism>
<dbReference type="EnsemblPlants" id="novel_model_2758_5bd9a17a.3.5bd9b137">
    <property type="protein sequence ID" value="cds.novel_model_2758_5bd9a17a.3.5bd9b137"/>
    <property type="gene ID" value="novel_gene_1483_5bd9a17a"/>
</dbReference>
<evidence type="ECO:0000313" key="2">
    <source>
        <dbReference type="Proteomes" id="UP000596661"/>
    </source>
</evidence>
<evidence type="ECO:0000313" key="1">
    <source>
        <dbReference type="EnsemblPlants" id="cds.novel_model_2758_5bd9a17a.3.5bd9b137"/>
    </source>
</evidence>
<accession>A0A803QY08</accession>
<sequence length="78" mass="9269">MPLFIFIPWLCVCCKRSEEDVDHLFLDCCFICILWFKLLEEFELCWVFPGSIKQMILSKVVGCRCKTKLWRTAILATF</sequence>
<dbReference type="AlphaFoldDB" id="A0A803QY08"/>
<evidence type="ECO:0008006" key="3">
    <source>
        <dbReference type="Google" id="ProtNLM"/>
    </source>
</evidence>
<reference evidence="1" key="1">
    <citation type="submission" date="2018-11" db="EMBL/GenBank/DDBJ databases">
        <authorList>
            <person name="Grassa J C."/>
        </authorList>
    </citation>
    <scope>NUCLEOTIDE SEQUENCE [LARGE SCALE GENOMIC DNA]</scope>
</reference>
<name>A0A803QY08_CANSA</name>
<dbReference type="Proteomes" id="UP000596661">
    <property type="component" value="Chromosome 4"/>
</dbReference>
<dbReference type="Gramene" id="novel_model_2758_5bd9a17a.3.5bd9b137">
    <property type="protein sequence ID" value="cds.novel_model_2758_5bd9a17a.3.5bd9b137"/>
    <property type="gene ID" value="novel_gene_1483_5bd9a17a"/>
</dbReference>
<protein>
    <recommendedName>
        <fullName evidence="3">Reverse transcriptase zinc-binding domain-containing protein</fullName>
    </recommendedName>
</protein>
<keyword evidence="2" id="KW-1185">Reference proteome</keyword>
<reference evidence="1" key="2">
    <citation type="submission" date="2021-03" db="UniProtKB">
        <authorList>
            <consortium name="EnsemblPlants"/>
        </authorList>
    </citation>
    <scope>IDENTIFICATION</scope>
</reference>
<proteinExistence type="predicted"/>
<gene>
    <name evidence="1" type="primary">LOC115715045</name>
</gene>